<keyword evidence="3" id="KW-1185">Reference proteome</keyword>
<accession>A0A0H4W8I1</accession>
<sequence length="87" mass="9636">MGFVVSSFPSERSRPRGPAFRPRAVPSRLALQGQAHSRHRVECQALRRKAGIEECVKAVIQLISEDSPLEGSAEGCLHQQIINFRAI</sequence>
<evidence type="ECO:0000313" key="3">
    <source>
        <dbReference type="Proteomes" id="UP000036458"/>
    </source>
</evidence>
<dbReference type="KEGG" id="ruf:TH63_15845"/>
<evidence type="ECO:0000313" key="2">
    <source>
        <dbReference type="EMBL" id="AKQ46761.1"/>
    </source>
</evidence>
<dbReference type="Proteomes" id="UP000036458">
    <property type="component" value="Chromosome"/>
</dbReference>
<evidence type="ECO:0000256" key="1">
    <source>
        <dbReference type="SAM" id="MobiDB-lite"/>
    </source>
</evidence>
<name>A0A0H4W8I1_9BACT</name>
<reference evidence="2 3" key="1">
    <citation type="submission" date="2015-01" db="EMBL/GenBank/DDBJ databases">
        <title>Rufibacter sp./DG31D/ whole genome sequencing.</title>
        <authorList>
            <person name="Kim M.K."/>
            <person name="Srinivasan S."/>
            <person name="Lee J.-J."/>
        </authorList>
    </citation>
    <scope>NUCLEOTIDE SEQUENCE [LARGE SCALE GENOMIC DNA]</scope>
    <source>
        <strain evidence="2 3">DG31D</strain>
    </source>
</reference>
<dbReference type="AlphaFoldDB" id="A0A0H4W8I1"/>
<organism evidence="2 3">
    <name type="scientific">Rufibacter radiotolerans</name>
    <dbReference type="NCBI Taxonomy" id="1379910"/>
    <lineage>
        <taxon>Bacteria</taxon>
        <taxon>Pseudomonadati</taxon>
        <taxon>Bacteroidota</taxon>
        <taxon>Cytophagia</taxon>
        <taxon>Cytophagales</taxon>
        <taxon>Hymenobacteraceae</taxon>
        <taxon>Rufibacter</taxon>
    </lineage>
</organism>
<proteinExistence type="predicted"/>
<protein>
    <submittedName>
        <fullName evidence="2">Uncharacterized protein</fullName>
    </submittedName>
</protein>
<gene>
    <name evidence="2" type="ORF">TH63_15845</name>
</gene>
<dbReference type="PATRIC" id="fig|1379910.4.peg.3456"/>
<dbReference type="EMBL" id="CP010777">
    <property type="protein sequence ID" value="AKQ46761.1"/>
    <property type="molecule type" value="Genomic_DNA"/>
</dbReference>
<feature type="region of interest" description="Disordered" evidence="1">
    <location>
        <begin position="1"/>
        <end position="33"/>
    </location>
</feature>